<keyword evidence="1" id="KW-0472">Membrane</keyword>
<evidence type="ECO:0000256" key="1">
    <source>
        <dbReference type="SAM" id="Phobius"/>
    </source>
</evidence>
<evidence type="ECO:0000256" key="2">
    <source>
        <dbReference type="SAM" id="SignalP"/>
    </source>
</evidence>
<feature type="signal peptide" evidence="2">
    <location>
        <begin position="1"/>
        <end position="19"/>
    </location>
</feature>
<dbReference type="AlphaFoldDB" id="A0AAN8RSV3"/>
<evidence type="ECO:0000313" key="4">
    <source>
        <dbReference type="EMBL" id="KAK6619558.1"/>
    </source>
</evidence>
<dbReference type="Proteomes" id="UP001372834">
    <property type="component" value="Unassembled WGS sequence"/>
</dbReference>
<evidence type="ECO:0000313" key="6">
    <source>
        <dbReference type="Proteomes" id="UP001372834"/>
    </source>
</evidence>
<reference evidence="4 6" key="1">
    <citation type="submission" date="2023-10" db="EMBL/GenBank/DDBJ databases">
        <title>Genomes of two closely related lineages of the louse Polyplax serrata with different host specificities.</title>
        <authorList>
            <person name="Martinu J."/>
            <person name="Tarabai H."/>
            <person name="Stefka J."/>
            <person name="Hypsa V."/>
        </authorList>
    </citation>
    <scope>NUCLEOTIDE SEQUENCE [LARGE SCALE GENOMIC DNA]</scope>
    <source>
        <strain evidence="3">98ZLc_SE</strain>
        <strain evidence="4">HR10_N</strain>
    </source>
</reference>
<proteinExistence type="predicted"/>
<evidence type="ECO:0000313" key="5">
    <source>
        <dbReference type="Proteomes" id="UP001359485"/>
    </source>
</evidence>
<protein>
    <submittedName>
        <fullName evidence="4">Uncharacterized protein</fullName>
    </submittedName>
</protein>
<accession>A0AAN8RSV3</accession>
<feature type="chain" id="PRO_5043003438" evidence="2">
    <location>
        <begin position="20"/>
        <end position="162"/>
    </location>
</feature>
<dbReference type="EMBL" id="JAWJWE010000040">
    <property type="protein sequence ID" value="KAK6619558.1"/>
    <property type="molecule type" value="Genomic_DNA"/>
</dbReference>
<keyword evidence="1" id="KW-1133">Transmembrane helix</keyword>
<keyword evidence="5" id="KW-1185">Reference proteome</keyword>
<sequence length="162" mass="17468">MSRTLILLFLTCTFGLLLGQETTEEEQPQAAPQPQTGLTSLPQDFTLSDGLLRAVGTAGVLITGIAGIAALLSFLLPMFGFRSCMLFGTCDNGYETTGYNSVGSNSIYEQPGFNGYQYNGSPYKKRSLEYVGPILKMLSAAYEKYGPKPIRQGKSTPVEGQS</sequence>
<dbReference type="Proteomes" id="UP001359485">
    <property type="component" value="Unassembled WGS sequence"/>
</dbReference>
<gene>
    <name evidence="4" type="ORF">RUM43_012315</name>
    <name evidence="3" type="ORF">RUM44_002410</name>
</gene>
<name>A0AAN8RSV3_POLSC</name>
<comment type="caution">
    <text evidence="4">The sequence shown here is derived from an EMBL/GenBank/DDBJ whole genome shotgun (WGS) entry which is preliminary data.</text>
</comment>
<feature type="transmembrane region" description="Helical" evidence="1">
    <location>
        <begin position="51"/>
        <end position="76"/>
    </location>
</feature>
<evidence type="ECO:0000313" key="3">
    <source>
        <dbReference type="EMBL" id="KAK6617968.1"/>
    </source>
</evidence>
<dbReference type="EMBL" id="JAWJWF010000050">
    <property type="protein sequence ID" value="KAK6617968.1"/>
    <property type="molecule type" value="Genomic_DNA"/>
</dbReference>
<keyword evidence="1" id="KW-0812">Transmembrane</keyword>
<organism evidence="4 6">
    <name type="scientific">Polyplax serrata</name>
    <name type="common">Common mouse louse</name>
    <dbReference type="NCBI Taxonomy" id="468196"/>
    <lineage>
        <taxon>Eukaryota</taxon>
        <taxon>Metazoa</taxon>
        <taxon>Ecdysozoa</taxon>
        <taxon>Arthropoda</taxon>
        <taxon>Hexapoda</taxon>
        <taxon>Insecta</taxon>
        <taxon>Pterygota</taxon>
        <taxon>Neoptera</taxon>
        <taxon>Paraneoptera</taxon>
        <taxon>Psocodea</taxon>
        <taxon>Troctomorpha</taxon>
        <taxon>Phthiraptera</taxon>
        <taxon>Anoplura</taxon>
        <taxon>Polyplacidae</taxon>
        <taxon>Polyplax</taxon>
    </lineage>
</organism>
<keyword evidence="2" id="KW-0732">Signal</keyword>